<keyword evidence="4" id="KW-1003">Cell membrane</keyword>
<dbReference type="InterPro" id="IPR004776">
    <property type="entry name" value="Mem_transp_PIN-like"/>
</dbReference>
<protein>
    <submittedName>
        <fullName evidence="9">AEC family transporter</fullName>
    </submittedName>
</protein>
<dbReference type="Proteomes" id="UP000266615">
    <property type="component" value="Unassembled WGS sequence"/>
</dbReference>
<dbReference type="InterPro" id="IPR038770">
    <property type="entry name" value="Na+/solute_symporter_sf"/>
</dbReference>
<evidence type="ECO:0000256" key="2">
    <source>
        <dbReference type="ARBA" id="ARBA00010145"/>
    </source>
</evidence>
<proteinExistence type="inferred from homology"/>
<comment type="subcellular location">
    <subcellularLocation>
        <location evidence="1">Cell membrane</location>
        <topology evidence="1">Multi-pass membrane protein</topology>
    </subcellularLocation>
</comment>
<feature type="transmembrane region" description="Helical" evidence="8">
    <location>
        <begin position="303"/>
        <end position="324"/>
    </location>
</feature>
<dbReference type="OrthoDB" id="3435874at2"/>
<evidence type="ECO:0000313" key="9">
    <source>
        <dbReference type="EMBL" id="RJN31169.1"/>
    </source>
</evidence>
<keyword evidence="7 8" id="KW-0472">Membrane</keyword>
<evidence type="ECO:0000256" key="7">
    <source>
        <dbReference type="ARBA" id="ARBA00023136"/>
    </source>
</evidence>
<dbReference type="Pfam" id="PF03547">
    <property type="entry name" value="Mem_trans"/>
    <property type="match status" value="1"/>
</dbReference>
<gene>
    <name evidence="9" type="ORF">D3250_09945</name>
</gene>
<dbReference type="PANTHER" id="PTHR36838:SF3">
    <property type="entry name" value="TRANSPORTER AUXIN EFFLUX CARRIER EC FAMILY"/>
    <property type="match status" value="1"/>
</dbReference>
<dbReference type="GO" id="GO:0005886">
    <property type="term" value="C:plasma membrane"/>
    <property type="evidence" value="ECO:0007669"/>
    <property type="project" value="UniProtKB-SubCell"/>
</dbReference>
<feature type="transmembrane region" description="Helical" evidence="8">
    <location>
        <begin position="271"/>
        <end position="291"/>
    </location>
</feature>
<dbReference type="PANTHER" id="PTHR36838">
    <property type="entry name" value="AUXIN EFFLUX CARRIER FAMILY PROTEIN"/>
    <property type="match status" value="1"/>
</dbReference>
<feature type="transmembrane region" description="Helical" evidence="8">
    <location>
        <begin position="237"/>
        <end position="265"/>
    </location>
</feature>
<feature type="transmembrane region" description="Helical" evidence="8">
    <location>
        <begin position="94"/>
        <end position="118"/>
    </location>
</feature>
<feature type="transmembrane region" description="Helical" evidence="8">
    <location>
        <begin position="124"/>
        <end position="144"/>
    </location>
</feature>
<dbReference type="GO" id="GO:0055085">
    <property type="term" value="P:transmembrane transport"/>
    <property type="evidence" value="ECO:0007669"/>
    <property type="project" value="InterPro"/>
</dbReference>
<keyword evidence="5 8" id="KW-0812">Transmembrane</keyword>
<evidence type="ECO:0000256" key="1">
    <source>
        <dbReference type="ARBA" id="ARBA00004651"/>
    </source>
</evidence>
<reference evidence="9 10" key="1">
    <citation type="submission" date="2018-09" db="EMBL/GenBank/DDBJ databases">
        <title>Nesterenkonia natronophila sp. nov., an alkaliphilic actinobacteriume isolated from a soda lake, and emended description of the genus Nesterenkonia.</title>
        <authorList>
            <person name="Menes R.J."/>
            <person name="Iriarte A."/>
        </authorList>
    </citation>
    <scope>NUCLEOTIDE SEQUENCE [LARGE SCALE GENOMIC DNA]</scope>
    <source>
        <strain evidence="9 10">M8</strain>
    </source>
</reference>
<feature type="transmembrane region" description="Helical" evidence="8">
    <location>
        <begin position="36"/>
        <end position="54"/>
    </location>
</feature>
<evidence type="ECO:0000256" key="8">
    <source>
        <dbReference type="SAM" id="Phobius"/>
    </source>
</evidence>
<comment type="caution">
    <text evidence="9">The sequence shown here is derived from an EMBL/GenBank/DDBJ whole genome shotgun (WGS) entry which is preliminary data.</text>
</comment>
<comment type="similarity">
    <text evidence="2">Belongs to the auxin efflux carrier (TC 2.A.69) family.</text>
</comment>
<sequence>MVEMLGVIAPLFVLILVGFGAGFAPRFRQGTPYLNAFVFYFALPCFIYTSIVSAPEVGSFPLAVPLIVLTVTPLVAVGLYYLCRGLGGLSRDLAAPVSLAGSFGNVGYFGIPISVGILGPEAGLTAGIVHMVHNIFFLNGYPLVRTAVLTRQREGSAGSFSELWRMQLWPILRRGLLLNPVFWFMALSLLVVLTPFSMPELFDEPVAMLGATAVPLALFCVGLALHPALQGVRSGAVPLLPVGIGTVAKLLLLPALTWLAVLPFYDSLGPIWAGTLIILAATPSSTTAFIFSEQYDRDGRMAAAVLVGTTGVSLFTLPLIAAVLL</sequence>
<evidence type="ECO:0000256" key="5">
    <source>
        <dbReference type="ARBA" id="ARBA00022692"/>
    </source>
</evidence>
<evidence type="ECO:0000256" key="3">
    <source>
        <dbReference type="ARBA" id="ARBA00022448"/>
    </source>
</evidence>
<evidence type="ECO:0000313" key="10">
    <source>
        <dbReference type="Proteomes" id="UP000266615"/>
    </source>
</evidence>
<evidence type="ECO:0000256" key="4">
    <source>
        <dbReference type="ARBA" id="ARBA00022475"/>
    </source>
</evidence>
<feature type="transmembrane region" description="Helical" evidence="8">
    <location>
        <begin position="6"/>
        <end position="24"/>
    </location>
</feature>
<keyword evidence="3" id="KW-0813">Transport</keyword>
<keyword evidence="6 8" id="KW-1133">Transmembrane helix</keyword>
<dbReference type="EMBL" id="QYZP01000003">
    <property type="protein sequence ID" value="RJN31169.1"/>
    <property type="molecule type" value="Genomic_DNA"/>
</dbReference>
<dbReference type="RefSeq" id="WP_119903236.1">
    <property type="nucleotide sequence ID" value="NZ_QYZP01000003.1"/>
</dbReference>
<dbReference type="AlphaFoldDB" id="A0A3A4FYQ4"/>
<evidence type="ECO:0000256" key="6">
    <source>
        <dbReference type="ARBA" id="ARBA00022989"/>
    </source>
</evidence>
<name>A0A3A4FYQ4_9MICC</name>
<organism evidence="9 10">
    <name type="scientific">Nesterenkonia natronophila</name>
    <dbReference type="NCBI Taxonomy" id="2174932"/>
    <lineage>
        <taxon>Bacteria</taxon>
        <taxon>Bacillati</taxon>
        <taxon>Actinomycetota</taxon>
        <taxon>Actinomycetes</taxon>
        <taxon>Micrococcales</taxon>
        <taxon>Micrococcaceae</taxon>
        <taxon>Nesterenkonia</taxon>
    </lineage>
</organism>
<dbReference type="Gene3D" id="1.20.1530.20">
    <property type="match status" value="1"/>
</dbReference>
<feature type="transmembrane region" description="Helical" evidence="8">
    <location>
        <begin position="206"/>
        <end position="225"/>
    </location>
</feature>
<accession>A0A3A4FYQ4</accession>
<feature type="transmembrane region" description="Helical" evidence="8">
    <location>
        <begin position="175"/>
        <end position="194"/>
    </location>
</feature>
<keyword evidence="10" id="KW-1185">Reference proteome</keyword>
<feature type="transmembrane region" description="Helical" evidence="8">
    <location>
        <begin position="60"/>
        <end position="82"/>
    </location>
</feature>